<dbReference type="AlphaFoldDB" id="A0A662YQU4"/>
<reference evidence="1 2" key="1">
    <citation type="submission" date="2019-01" db="EMBL/GenBank/DDBJ databases">
        <title>Draft Genome and Complete Hox-Cluster Characterization of the Sterlet Sturgeon (Acipenser ruthenus).</title>
        <authorList>
            <person name="Wei Q."/>
        </authorList>
    </citation>
    <scope>NUCLEOTIDE SEQUENCE [LARGE SCALE GENOMIC DNA]</scope>
    <source>
        <strain evidence="1">WHYD16114868_AA</strain>
        <tissue evidence="1">Blood</tissue>
    </source>
</reference>
<comment type="caution">
    <text evidence="1">The sequence shown here is derived from an EMBL/GenBank/DDBJ whole genome shotgun (WGS) entry which is preliminary data.</text>
</comment>
<dbReference type="InterPro" id="IPR004156">
    <property type="entry name" value="OATP"/>
</dbReference>
<proteinExistence type="predicted"/>
<dbReference type="GO" id="GO:0016020">
    <property type="term" value="C:membrane"/>
    <property type="evidence" value="ECO:0007669"/>
    <property type="project" value="InterPro"/>
</dbReference>
<dbReference type="EMBL" id="SCEB01000502">
    <property type="protein sequence ID" value="RXM98984.1"/>
    <property type="molecule type" value="Genomic_DNA"/>
</dbReference>
<name>A0A662YQU4_ACIRT</name>
<evidence type="ECO:0000313" key="2">
    <source>
        <dbReference type="Proteomes" id="UP000289886"/>
    </source>
</evidence>
<gene>
    <name evidence="1" type="ORF">EOD39_12329</name>
</gene>
<dbReference type="Pfam" id="PF03137">
    <property type="entry name" value="OATP"/>
    <property type="match status" value="1"/>
</dbReference>
<dbReference type="GO" id="GO:0055085">
    <property type="term" value="P:transmembrane transport"/>
    <property type="evidence" value="ECO:0007669"/>
    <property type="project" value="InterPro"/>
</dbReference>
<protein>
    <submittedName>
        <fullName evidence="1">Solute carrier organic anion transporter family member 1A5</fullName>
    </submittedName>
</protein>
<evidence type="ECO:0000313" key="1">
    <source>
        <dbReference type="EMBL" id="RXM98984.1"/>
    </source>
</evidence>
<dbReference type="Proteomes" id="UP000289886">
    <property type="component" value="Unassembled WGS sequence"/>
</dbReference>
<organism evidence="1 2">
    <name type="scientific">Acipenser ruthenus</name>
    <name type="common">Sterlet sturgeon</name>
    <dbReference type="NCBI Taxonomy" id="7906"/>
    <lineage>
        <taxon>Eukaryota</taxon>
        <taxon>Metazoa</taxon>
        <taxon>Chordata</taxon>
        <taxon>Craniata</taxon>
        <taxon>Vertebrata</taxon>
        <taxon>Euteleostomi</taxon>
        <taxon>Actinopterygii</taxon>
        <taxon>Chondrostei</taxon>
        <taxon>Acipenseriformes</taxon>
        <taxon>Acipenseridae</taxon>
        <taxon>Acipenser</taxon>
    </lineage>
</organism>
<accession>A0A662YQU4</accession>
<sequence length="159" mass="17742">MHAYTIGTLLMTVPHFLMGRYKYESTISASTNSSTVSVPCSQDPGQLTELEAQQQSSRIVGCLHTIAVIGPLFGFTLGSFCAKLYVDIRLVDLEVYNVLLEAVYCSHCAVYDSKLSQRHHGKQKSYGKEEVQHSYLRDATLSGLPRPIQQQHRRGLHAD</sequence>
<keyword evidence="2" id="KW-1185">Reference proteome</keyword>